<protein>
    <submittedName>
        <fullName evidence="2">Uncharacterized protein</fullName>
    </submittedName>
</protein>
<dbReference type="RefSeq" id="WP_282589002.1">
    <property type="nucleotide sequence ID" value="NZ_JAMOIM010000057.1"/>
</dbReference>
<feature type="compositionally biased region" description="Basic and acidic residues" evidence="1">
    <location>
        <begin position="65"/>
        <end position="77"/>
    </location>
</feature>
<dbReference type="Proteomes" id="UP001165667">
    <property type="component" value="Unassembled WGS sequence"/>
</dbReference>
<proteinExistence type="predicted"/>
<accession>A0AA41Z419</accession>
<evidence type="ECO:0000313" key="2">
    <source>
        <dbReference type="EMBL" id="MCW6512626.1"/>
    </source>
</evidence>
<sequence length="247" mass="27144">MKCSDGRLYHPVLAAEANKAWKKRQQYGADQERLRKWREGRKEGRSEPNPKPPQQGGETPNETEAETRFERVRKPERQGQGQGHRNIAASQLGGGAREKRLEPHHDDPDEFAKVQAACVKAIGDGHPADPVFGPIMILIDRGISVREITTVMRSEADARRARGRPPIKFWSKWAEIVVERLNAAPKVAPERSGAGEPRIDFGGGCSAAESTIISVLGRGGWLAQWGAKPGEAGCKVPERLWPKAVAA</sequence>
<reference evidence="2" key="1">
    <citation type="submission" date="2022-05" db="EMBL/GenBank/DDBJ databases">
        <authorList>
            <person name="Pankratov T."/>
        </authorList>
    </citation>
    <scope>NUCLEOTIDE SEQUENCE</scope>
    <source>
        <strain evidence="2">BP6-180914</strain>
    </source>
</reference>
<name>A0AA41Z419_9HYPH</name>
<feature type="compositionally biased region" description="Basic and acidic residues" evidence="1">
    <location>
        <begin position="96"/>
        <end position="107"/>
    </location>
</feature>
<feature type="region of interest" description="Disordered" evidence="1">
    <location>
        <begin position="18"/>
        <end position="107"/>
    </location>
</feature>
<gene>
    <name evidence="2" type="ORF">M8523_32475</name>
</gene>
<dbReference type="EMBL" id="JAMOIM010000057">
    <property type="protein sequence ID" value="MCW6512626.1"/>
    <property type="molecule type" value="Genomic_DNA"/>
</dbReference>
<evidence type="ECO:0000256" key="1">
    <source>
        <dbReference type="SAM" id="MobiDB-lite"/>
    </source>
</evidence>
<evidence type="ECO:0000313" key="3">
    <source>
        <dbReference type="Proteomes" id="UP001165667"/>
    </source>
</evidence>
<dbReference type="AlphaFoldDB" id="A0AA41Z419"/>
<organism evidence="2 3">
    <name type="scientific">Lichenifustis flavocetrariae</name>
    <dbReference type="NCBI Taxonomy" id="2949735"/>
    <lineage>
        <taxon>Bacteria</taxon>
        <taxon>Pseudomonadati</taxon>
        <taxon>Pseudomonadota</taxon>
        <taxon>Alphaproteobacteria</taxon>
        <taxon>Hyphomicrobiales</taxon>
        <taxon>Lichenihabitantaceae</taxon>
        <taxon>Lichenifustis</taxon>
    </lineage>
</organism>
<keyword evidence="3" id="KW-1185">Reference proteome</keyword>
<comment type="caution">
    <text evidence="2">The sequence shown here is derived from an EMBL/GenBank/DDBJ whole genome shotgun (WGS) entry which is preliminary data.</text>
</comment>